<dbReference type="EMBL" id="JAVRRA010003209">
    <property type="protein sequence ID" value="KAK5276663.1"/>
    <property type="molecule type" value="Genomic_DNA"/>
</dbReference>
<feature type="non-terminal residue" evidence="1">
    <location>
        <position position="1"/>
    </location>
</feature>
<organism evidence="1 2">
    <name type="scientific">Cryomyces antarcticus</name>
    <dbReference type="NCBI Taxonomy" id="329879"/>
    <lineage>
        <taxon>Eukaryota</taxon>
        <taxon>Fungi</taxon>
        <taxon>Dikarya</taxon>
        <taxon>Ascomycota</taxon>
        <taxon>Pezizomycotina</taxon>
        <taxon>Dothideomycetes</taxon>
        <taxon>Dothideomycetes incertae sedis</taxon>
        <taxon>Cryomyces</taxon>
    </lineage>
</organism>
<dbReference type="PANTHER" id="PTHR47369:SF1">
    <property type="entry name" value="BTB_POZ DOMAIN-CONTAINING PROTEIN"/>
    <property type="match status" value="1"/>
</dbReference>
<dbReference type="PANTHER" id="PTHR47369">
    <property type="entry name" value="BTB/POZ DOMAIN-CONTAINING PROTEIN"/>
    <property type="match status" value="1"/>
</dbReference>
<evidence type="ECO:0008006" key="3">
    <source>
        <dbReference type="Google" id="ProtNLM"/>
    </source>
</evidence>
<sequence>TAKEIELHPEDIDSSITRSAFELALKRLYGASTAGEEEGQAIGLFAVGSWLEMQDLVDASIEAMLRQMSPETLSPLIKLVTSNYYGRAGEKILASAKAMLCRDGWRMPLKFWDGIPGDIVREIVGGDGFFIDGEWDRWVLAKRLLDRRLKARAVEAGLLDPNAKSTRILKIPDTVNLMAVRFDA</sequence>
<protein>
    <recommendedName>
        <fullName evidence="3">BTB domain-containing protein</fullName>
    </recommendedName>
</protein>
<gene>
    <name evidence="1" type="ORF">LTR16_010849</name>
</gene>
<accession>A0ABR0M1U0</accession>
<reference evidence="1 2" key="1">
    <citation type="submission" date="2023-08" db="EMBL/GenBank/DDBJ databases">
        <title>Black Yeasts Isolated from many extreme environments.</title>
        <authorList>
            <person name="Coleine C."/>
            <person name="Stajich J.E."/>
            <person name="Selbmann L."/>
        </authorList>
    </citation>
    <scope>NUCLEOTIDE SEQUENCE [LARGE SCALE GENOMIC DNA]</scope>
    <source>
        <strain evidence="1 2">CCFEE 536</strain>
    </source>
</reference>
<comment type="caution">
    <text evidence="1">The sequence shown here is derived from an EMBL/GenBank/DDBJ whole genome shotgun (WGS) entry which is preliminary data.</text>
</comment>
<feature type="non-terminal residue" evidence="1">
    <location>
        <position position="184"/>
    </location>
</feature>
<evidence type="ECO:0000313" key="1">
    <source>
        <dbReference type="EMBL" id="KAK5276663.1"/>
    </source>
</evidence>
<dbReference type="Proteomes" id="UP001357485">
    <property type="component" value="Unassembled WGS sequence"/>
</dbReference>
<evidence type="ECO:0000313" key="2">
    <source>
        <dbReference type="Proteomes" id="UP001357485"/>
    </source>
</evidence>
<proteinExistence type="predicted"/>
<keyword evidence="2" id="KW-1185">Reference proteome</keyword>
<name>A0ABR0M1U0_9PEZI</name>